<keyword evidence="5" id="KW-0862">Zinc</keyword>
<evidence type="ECO:0000313" key="10">
    <source>
        <dbReference type="Proteomes" id="UP000051315"/>
    </source>
</evidence>
<dbReference type="Pfam" id="PF04002">
    <property type="entry name" value="RadC"/>
    <property type="match status" value="1"/>
</dbReference>
<dbReference type="EMBL" id="AZFX01000087">
    <property type="protein sequence ID" value="KRM08538.1"/>
    <property type="molecule type" value="Genomic_DNA"/>
</dbReference>
<keyword evidence="2" id="KW-0645">Protease</keyword>
<dbReference type="Pfam" id="PF20582">
    <property type="entry name" value="UPF0758_N"/>
    <property type="match status" value="1"/>
</dbReference>
<keyword evidence="6" id="KW-0482">Metalloprotease</keyword>
<dbReference type="OrthoDB" id="9804482at2"/>
<feature type="domain" description="MPN" evidence="8">
    <location>
        <begin position="114"/>
        <end position="236"/>
    </location>
</feature>
<keyword evidence="3" id="KW-0479">Metal-binding</keyword>
<dbReference type="InterPro" id="IPR037518">
    <property type="entry name" value="MPN"/>
</dbReference>
<evidence type="ECO:0000256" key="1">
    <source>
        <dbReference type="ARBA" id="ARBA00010243"/>
    </source>
</evidence>
<accession>A0A0R1VS17</accession>
<name>A0A0R1VS17_9LACO</name>
<dbReference type="PANTHER" id="PTHR30471">
    <property type="entry name" value="DNA REPAIR PROTEIN RADC"/>
    <property type="match status" value="1"/>
</dbReference>
<evidence type="ECO:0000256" key="4">
    <source>
        <dbReference type="ARBA" id="ARBA00022801"/>
    </source>
</evidence>
<evidence type="ECO:0000256" key="2">
    <source>
        <dbReference type="ARBA" id="ARBA00022670"/>
    </source>
</evidence>
<dbReference type="NCBIfam" id="TIGR00608">
    <property type="entry name" value="radc"/>
    <property type="match status" value="1"/>
</dbReference>
<dbReference type="GO" id="GO:0046872">
    <property type="term" value="F:metal ion binding"/>
    <property type="evidence" value="ECO:0007669"/>
    <property type="project" value="UniProtKB-KW"/>
</dbReference>
<keyword evidence="4" id="KW-0378">Hydrolase</keyword>
<comment type="similarity">
    <text evidence="1 7">Belongs to the UPF0758 family.</text>
</comment>
<sequence>MTKTTSIEPKHSLKTVERLQKGLPREMALKYGISGATDQELLQILLRTGTVKQSLAQVAADLMQKYDNLAFLSLATVDQLTEFQGIGTVKAIELQAAFEIGKRAQKQSQLRQGAIVSSNMIGTKLQQQLAGCQQEKLIVIYLDTKNQIIQQKTIFIGGLNTSIAHPREIFHQAVLLSAARLIVVHNHPSGKTAPSKNDIQFSKRLVDCGEIMGIECLDHLIIGADEYLSMREEGMI</sequence>
<dbReference type="CDD" id="cd08071">
    <property type="entry name" value="MPN_DUF2466"/>
    <property type="match status" value="1"/>
</dbReference>
<dbReference type="SUPFAM" id="SSF47781">
    <property type="entry name" value="RuvA domain 2-like"/>
    <property type="match status" value="1"/>
</dbReference>
<dbReference type="PATRIC" id="fig|1423735.3.peg.638"/>
<dbReference type="InterPro" id="IPR020891">
    <property type="entry name" value="UPF0758_CS"/>
</dbReference>
<dbReference type="Gene3D" id="3.40.140.10">
    <property type="entry name" value="Cytidine Deaminase, domain 2"/>
    <property type="match status" value="1"/>
</dbReference>
<protein>
    <submittedName>
        <fullName evidence="9">DNA repair protein (RadC)</fullName>
    </submittedName>
</protein>
<evidence type="ECO:0000313" key="9">
    <source>
        <dbReference type="EMBL" id="KRM08538.1"/>
    </source>
</evidence>
<dbReference type="NCBIfam" id="NF000642">
    <property type="entry name" value="PRK00024.1"/>
    <property type="match status" value="1"/>
</dbReference>
<gene>
    <name evidence="9" type="ORF">FC15_GL000610</name>
</gene>
<evidence type="ECO:0000259" key="8">
    <source>
        <dbReference type="PROSITE" id="PS50249"/>
    </source>
</evidence>
<dbReference type="Proteomes" id="UP000051315">
    <property type="component" value="Unassembled WGS sequence"/>
</dbReference>
<dbReference type="PROSITE" id="PS50249">
    <property type="entry name" value="MPN"/>
    <property type="match status" value="1"/>
</dbReference>
<dbReference type="AlphaFoldDB" id="A0A0R1VS17"/>
<evidence type="ECO:0000256" key="3">
    <source>
        <dbReference type="ARBA" id="ARBA00022723"/>
    </source>
</evidence>
<dbReference type="InterPro" id="IPR025657">
    <property type="entry name" value="RadC_JAB"/>
</dbReference>
<dbReference type="InterPro" id="IPR046778">
    <property type="entry name" value="UPF0758_N"/>
</dbReference>
<evidence type="ECO:0000256" key="6">
    <source>
        <dbReference type="ARBA" id="ARBA00023049"/>
    </source>
</evidence>
<dbReference type="InterPro" id="IPR001405">
    <property type="entry name" value="UPF0758"/>
</dbReference>
<dbReference type="STRING" id="1423735.FC15_GL000610"/>
<evidence type="ECO:0000256" key="5">
    <source>
        <dbReference type="ARBA" id="ARBA00022833"/>
    </source>
</evidence>
<dbReference type="PROSITE" id="PS01302">
    <property type="entry name" value="UPF0758"/>
    <property type="match status" value="1"/>
</dbReference>
<organism evidence="9 10">
    <name type="scientific">Lapidilactobacillus concavus DSM 17758</name>
    <dbReference type="NCBI Taxonomy" id="1423735"/>
    <lineage>
        <taxon>Bacteria</taxon>
        <taxon>Bacillati</taxon>
        <taxon>Bacillota</taxon>
        <taxon>Bacilli</taxon>
        <taxon>Lactobacillales</taxon>
        <taxon>Lactobacillaceae</taxon>
        <taxon>Lapidilactobacillus</taxon>
    </lineage>
</organism>
<evidence type="ECO:0000256" key="7">
    <source>
        <dbReference type="RuleBase" id="RU003797"/>
    </source>
</evidence>
<dbReference type="GO" id="GO:0008237">
    <property type="term" value="F:metallopeptidase activity"/>
    <property type="evidence" value="ECO:0007669"/>
    <property type="project" value="UniProtKB-KW"/>
</dbReference>
<dbReference type="InterPro" id="IPR010994">
    <property type="entry name" value="RuvA_2-like"/>
</dbReference>
<keyword evidence="10" id="KW-1185">Reference proteome</keyword>
<comment type="caution">
    <text evidence="9">The sequence shown here is derived from an EMBL/GenBank/DDBJ whole genome shotgun (WGS) entry which is preliminary data.</text>
</comment>
<dbReference type="PANTHER" id="PTHR30471:SF3">
    <property type="entry name" value="UPF0758 PROTEIN YEES-RELATED"/>
    <property type="match status" value="1"/>
</dbReference>
<reference evidence="9 10" key="1">
    <citation type="journal article" date="2015" name="Genome Announc.">
        <title>Expanding the biotechnology potential of lactobacilli through comparative genomics of 213 strains and associated genera.</title>
        <authorList>
            <person name="Sun Z."/>
            <person name="Harris H.M."/>
            <person name="McCann A."/>
            <person name="Guo C."/>
            <person name="Argimon S."/>
            <person name="Zhang W."/>
            <person name="Yang X."/>
            <person name="Jeffery I.B."/>
            <person name="Cooney J.C."/>
            <person name="Kagawa T.F."/>
            <person name="Liu W."/>
            <person name="Song Y."/>
            <person name="Salvetti E."/>
            <person name="Wrobel A."/>
            <person name="Rasinkangas P."/>
            <person name="Parkhill J."/>
            <person name="Rea M.C."/>
            <person name="O'Sullivan O."/>
            <person name="Ritari J."/>
            <person name="Douillard F.P."/>
            <person name="Paul Ross R."/>
            <person name="Yang R."/>
            <person name="Briner A.E."/>
            <person name="Felis G.E."/>
            <person name="de Vos W.M."/>
            <person name="Barrangou R."/>
            <person name="Klaenhammer T.R."/>
            <person name="Caufield P.W."/>
            <person name="Cui Y."/>
            <person name="Zhang H."/>
            <person name="O'Toole P.W."/>
        </authorList>
    </citation>
    <scope>NUCLEOTIDE SEQUENCE [LARGE SCALE GENOMIC DNA]</scope>
    <source>
        <strain evidence="9 10">DSM 17758</strain>
    </source>
</reference>
<proteinExistence type="inferred from homology"/>
<dbReference type="GO" id="GO:0006508">
    <property type="term" value="P:proteolysis"/>
    <property type="evidence" value="ECO:0007669"/>
    <property type="project" value="UniProtKB-KW"/>
</dbReference>